<dbReference type="CDD" id="cd17535">
    <property type="entry name" value="REC_NarL-like"/>
    <property type="match status" value="1"/>
</dbReference>
<dbReference type="InterPro" id="IPR000792">
    <property type="entry name" value="Tscrpt_reg_LuxR_C"/>
</dbReference>
<sequence length="222" mass="25330">MKKRILLIEDDDLLRLGLKSIIQTKKEYAIDADTASGKQALRLFDANHPDIVLLDLLLPDISGIEVLRHIKRIAPKIPVVVLTAHEENELLFEALEWGANCYVLKGAGPEELFLGIHYALLSEMFISPKLAKLIVEAYLFVNRQRKALPPLNELTAREREIVKLIIDGKKSKEIADTLFISVKTVHKHRSNILEKLGLSNLADLRQRKMYVLTEMYEEDINK</sequence>
<evidence type="ECO:0000256" key="2">
    <source>
        <dbReference type="ARBA" id="ARBA00023125"/>
    </source>
</evidence>
<evidence type="ECO:0000259" key="4">
    <source>
        <dbReference type="PROSITE" id="PS50043"/>
    </source>
</evidence>
<dbReference type="SUPFAM" id="SSF52172">
    <property type="entry name" value="CheY-like"/>
    <property type="match status" value="1"/>
</dbReference>
<feature type="modified residue" description="4-aspartylphosphate" evidence="3">
    <location>
        <position position="55"/>
    </location>
</feature>
<dbReference type="PANTHER" id="PTHR43214:SF43">
    <property type="entry name" value="TWO-COMPONENT RESPONSE REGULATOR"/>
    <property type="match status" value="1"/>
</dbReference>
<dbReference type="SMART" id="SM00421">
    <property type="entry name" value="HTH_LUXR"/>
    <property type="match status" value="1"/>
</dbReference>
<reference evidence="7" key="1">
    <citation type="submission" date="2016-10" db="EMBL/GenBank/DDBJ databases">
        <authorList>
            <person name="Varghese N."/>
            <person name="Submissions S."/>
        </authorList>
    </citation>
    <scope>NUCLEOTIDE SEQUENCE [LARGE SCALE GENOMIC DNA]</scope>
    <source>
        <strain evidence="7">DSM 5918</strain>
    </source>
</reference>
<dbReference type="PANTHER" id="PTHR43214">
    <property type="entry name" value="TWO-COMPONENT RESPONSE REGULATOR"/>
    <property type="match status" value="1"/>
</dbReference>
<dbReference type="PRINTS" id="PR00038">
    <property type="entry name" value="HTHLUXR"/>
</dbReference>
<dbReference type="PROSITE" id="PS00622">
    <property type="entry name" value="HTH_LUXR_1"/>
    <property type="match status" value="1"/>
</dbReference>
<dbReference type="Pfam" id="PF00072">
    <property type="entry name" value="Response_reg"/>
    <property type="match status" value="1"/>
</dbReference>
<dbReference type="PROSITE" id="PS50043">
    <property type="entry name" value="HTH_LUXR_2"/>
    <property type="match status" value="1"/>
</dbReference>
<dbReference type="GO" id="GO:0000160">
    <property type="term" value="P:phosphorelay signal transduction system"/>
    <property type="evidence" value="ECO:0007669"/>
    <property type="project" value="InterPro"/>
</dbReference>
<dbReference type="InterPro" id="IPR058245">
    <property type="entry name" value="NreC/VraR/RcsB-like_REC"/>
</dbReference>
<dbReference type="Proteomes" id="UP000198635">
    <property type="component" value="Unassembled WGS sequence"/>
</dbReference>
<name>A0A1I3XYJ9_9BACT</name>
<dbReference type="CDD" id="cd06170">
    <property type="entry name" value="LuxR_C_like"/>
    <property type="match status" value="1"/>
</dbReference>
<evidence type="ECO:0000313" key="6">
    <source>
        <dbReference type="EMBL" id="SFK24582.1"/>
    </source>
</evidence>
<protein>
    <submittedName>
        <fullName evidence="6">Two component transcriptional regulator, LuxR family</fullName>
    </submittedName>
</protein>
<keyword evidence="1 3" id="KW-0597">Phosphoprotein</keyword>
<dbReference type="GO" id="GO:0006355">
    <property type="term" value="P:regulation of DNA-templated transcription"/>
    <property type="evidence" value="ECO:0007669"/>
    <property type="project" value="InterPro"/>
</dbReference>
<dbReference type="Gene3D" id="3.40.50.2300">
    <property type="match status" value="1"/>
</dbReference>
<dbReference type="AlphaFoldDB" id="A0A1I3XYJ9"/>
<accession>A0A1I3XYJ9</accession>
<dbReference type="Pfam" id="PF00196">
    <property type="entry name" value="GerE"/>
    <property type="match status" value="1"/>
</dbReference>
<dbReference type="RefSeq" id="WP_092377533.1">
    <property type="nucleotide sequence ID" value="NZ_FORX01000018.1"/>
</dbReference>
<keyword evidence="7" id="KW-1185">Reference proteome</keyword>
<feature type="domain" description="Response regulatory" evidence="5">
    <location>
        <begin position="4"/>
        <end position="120"/>
    </location>
</feature>
<proteinExistence type="predicted"/>
<dbReference type="EMBL" id="FORX01000018">
    <property type="protein sequence ID" value="SFK24582.1"/>
    <property type="molecule type" value="Genomic_DNA"/>
</dbReference>
<organism evidence="6 7">
    <name type="scientific">Desulfomicrobium apsheronum</name>
    <dbReference type="NCBI Taxonomy" id="52560"/>
    <lineage>
        <taxon>Bacteria</taxon>
        <taxon>Pseudomonadati</taxon>
        <taxon>Thermodesulfobacteriota</taxon>
        <taxon>Desulfovibrionia</taxon>
        <taxon>Desulfovibrionales</taxon>
        <taxon>Desulfomicrobiaceae</taxon>
        <taxon>Desulfomicrobium</taxon>
    </lineage>
</organism>
<feature type="domain" description="HTH luxR-type" evidence="4">
    <location>
        <begin position="147"/>
        <end position="210"/>
    </location>
</feature>
<dbReference type="GO" id="GO:0003677">
    <property type="term" value="F:DNA binding"/>
    <property type="evidence" value="ECO:0007669"/>
    <property type="project" value="UniProtKB-KW"/>
</dbReference>
<dbReference type="OrthoDB" id="9780312at2"/>
<evidence type="ECO:0000259" key="5">
    <source>
        <dbReference type="PROSITE" id="PS50110"/>
    </source>
</evidence>
<dbReference type="PROSITE" id="PS50110">
    <property type="entry name" value="RESPONSE_REGULATORY"/>
    <property type="match status" value="1"/>
</dbReference>
<keyword evidence="2" id="KW-0238">DNA-binding</keyword>
<dbReference type="InterPro" id="IPR011006">
    <property type="entry name" value="CheY-like_superfamily"/>
</dbReference>
<dbReference type="STRING" id="52560.SAMN04488082_1187"/>
<gene>
    <name evidence="6" type="ORF">SAMN04488082_1187</name>
</gene>
<dbReference type="SMART" id="SM00448">
    <property type="entry name" value="REC"/>
    <property type="match status" value="1"/>
</dbReference>
<evidence type="ECO:0000313" key="7">
    <source>
        <dbReference type="Proteomes" id="UP000198635"/>
    </source>
</evidence>
<dbReference type="InterPro" id="IPR016032">
    <property type="entry name" value="Sig_transdc_resp-reg_C-effctor"/>
</dbReference>
<dbReference type="InterPro" id="IPR001789">
    <property type="entry name" value="Sig_transdc_resp-reg_receiver"/>
</dbReference>
<evidence type="ECO:0000256" key="3">
    <source>
        <dbReference type="PROSITE-ProRule" id="PRU00169"/>
    </source>
</evidence>
<dbReference type="SUPFAM" id="SSF46894">
    <property type="entry name" value="C-terminal effector domain of the bipartite response regulators"/>
    <property type="match status" value="1"/>
</dbReference>
<evidence type="ECO:0000256" key="1">
    <source>
        <dbReference type="ARBA" id="ARBA00022553"/>
    </source>
</evidence>
<dbReference type="InterPro" id="IPR039420">
    <property type="entry name" value="WalR-like"/>
</dbReference>